<organism evidence="2">
    <name type="scientific">Longilinea arvoryzae</name>
    <dbReference type="NCBI Taxonomy" id="360412"/>
    <lineage>
        <taxon>Bacteria</taxon>
        <taxon>Bacillati</taxon>
        <taxon>Chloroflexota</taxon>
        <taxon>Anaerolineae</taxon>
        <taxon>Anaerolineales</taxon>
        <taxon>Anaerolineaceae</taxon>
        <taxon>Longilinea</taxon>
    </lineage>
</organism>
<gene>
    <name evidence="2" type="ORF">LARV_00640</name>
</gene>
<keyword evidence="1" id="KW-1133">Transmembrane helix</keyword>
<reference evidence="2" key="1">
    <citation type="submission" date="2015-07" db="EMBL/GenBank/DDBJ databases">
        <title>Draft Genome Sequences of Anaerolinea thermolimosa IMO-1, Bellilinea caldifistulae GOMI-1, Leptolinea tardivitalis YMTK-2, Levilinea saccharolytica KIBI-1,Longilinea arvoryzae KOME-1, Previously Described as Members of the Anaerolineaceae (Chloroflexi).</title>
        <authorList>
            <person name="Sekiguchi Y."/>
            <person name="Ohashi A."/>
            <person name="Matsuura N."/>
            <person name="Tourlousse M.D."/>
        </authorList>
    </citation>
    <scope>NUCLEOTIDE SEQUENCE [LARGE SCALE GENOMIC DNA]</scope>
    <source>
        <strain evidence="2">KOME-1</strain>
    </source>
</reference>
<dbReference type="STRING" id="360412.LARV_00640"/>
<feature type="transmembrane region" description="Helical" evidence="1">
    <location>
        <begin position="38"/>
        <end position="56"/>
    </location>
</feature>
<dbReference type="Proteomes" id="UP000055060">
    <property type="component" value="Unassembled WGS sequence"/>
</dbReference>
<evidence type="ECO:0000313" key="2">
    <source>
        <dbReference type="EMBL" id="GAP12900.1"/>
    </source>
</evidence>
<keyword evidence="1" id="KW-0472">Membrane</keyword>
<dbReference type="RefSeq" id="WP_152031677.1">
    <property type="nucleotide sequence ID" value="NZ_DF967972.1"/>
</dbReference>
<protein>
    <submittedName>
        <fullName evidence="2">Uncharacterized protein</fullName>
    </submittedName>
</protein>
<accession>A0A0S7BDQ1</accession>
<sequence length="63" mass="6869">MESKWKALLTSRKFWAALVGLGFVVCEGLDPKFPLDAAQVSNLVYVLVAYILGVAIEGQKKEG</sequence>
<dbReference type="OrthoDB" id="9801171at2"/>
<dbReference type="EMBL" id="DF967972">
    <property type="protein sequence ID" value="GAP12900.1"/>
    <property type="molecule type" value="Genomic_DNA"/>
</dbReference>
<evidence type="ECO:0000256" key="1">
    <source>
        <dbReference type="SAM" id="Phobius"/>
    </source>
</evidence>
<keyword evidence="1" id="KW-0812">Transmembrane</keyword>
<dbReference type="AlphaFoldDB" id="A0A0S7BDQ1"/>
<keyword evidence="3" id="KW-1185">Reference proteome</keyword>
<evidence type="ECO:0000313" key="3">
    <source>
        <dbReference type="Proteomes" id="UP000055060"/>
    </source>
</evidence>
<name>A0A0S7BDQ1_9CHLR</name>
<proteinExistence type="predicted"/>